<dbReference type="PANTHER" id="PTHR43479">
    <property type="entry name" value="ACREF/ENVCD OPERON REPRESSOR-RELATED"/>
    <property type="match status" value="1"/>
</dbReference>
<feature type="DNA-binding region" description="H-T-H motif" evidence="2">
    <location>
        <begin position="32"/>
        <end position="51"/>
    </location>
</feature>
<evidence type="ECO:0000256" key="1">
    <source>
        <dbReference type="ARBA" id="ARBA00023125"/>
    </source>
</evidence>
<comment type="caution">
    <text evidence="4">The sequence shown here is derived from an EMBL/GenBank/DDBJ whole genome shotgun (WGS) entry which is preliminary data.</text>
</comment>
<protein>
    <submittedName>
        <fullName evidence="4">TetR/AcrR family transcriptional regulator</fullName>
    </submittedName>
</protein>
<gene>
    <name evidence="4" type="ORF">HGO97_017215</name>
</gene>
<accession>A0ABS6D7H8</accession>
<feature type="domain" description="HTH tetR-type" evidence="3">
    <location>
        <begin position="8"/>
        <end position="69"/>
    </location>
</feature>
<name>A0ABS6D7H8_9FIRM</name>
<dbReference type="Pfam" id="PF21303">
    <property type="entry name" value="TetR_C_39"/>
    <property type="match status" value="1"/>
</dbReference>
<dbReference type="InterPro" id="IPR049149">
    <property type="entry name" value="TetR/AcrR_C"/>
</dbReference>
<dbReference type="EMBL" id="JABACJ020000019">
    <property type="protein sequence ID" value="MBU3877545.1"/>
    <property type="molecule type" value="Genomic_DNA"/>
</dbReference>
<keyword evidence="5" id="KW-1185">Reference proteome</keyword>
<proteinExistence type="predicted"/>
<dbReference type="PROSITE" id="PS50977">
    <property type="entry name" value="HTH_TETR_2"/>
    <property type="match status" value="1"/>
</dbReference>
<evidence type="ECO:0000313" key="5">
    <source>
        <dbReference type="Proteomes" id="UP000723714"/>
    </source>
</evidence>
<evidence type="ECO:0000256" key="2">
    <source>
        <dbReference type="PROSITE-ProRule" id="PRU00335"/>
    </source>
</evidence>
<sequence length="216" mass="24732">MPRNKYPEETVQKILDVSLKLFMEKGYENTTVLDIVDHLGGLTRGAFYHHFKSKEEVIDALTDRMFHENNPFEKVKQEKGLNGLQKLQMIMNDTTVESDYRTISAQAVSLLENPKFLAEFIEGNKKVLVPAYQELIEEGIRDGSIQTEYPKQTAEILSFLTNFWMVPSIFPFTAEEGIARLRMIKEITAFLGVPVIDDELLKNLEESIAELGDENQ</sequence>
<dbReference type="Pfam" id="PF00440">
    <property type="entry name" value="TetR_N"/>
    <property type="match status" value="1"/>
</dbReference>
<dbReference type="PANTHER" id="PTHR43479:SF11">
    <property type="entry name" value="ACREF_ENVCD OPERON REPRESSOR-RELATED"/>
    <property type="match status" value="1"/>
</dbReference>
<organism evidence="4 5">
    <name type="scientific">Faecalicatena faecalis</name>
    <dbReference type="NCBI Taxonomy" id="2726362"/>
    <lineage>
        <taxon>Bacteria</taxon>
        <taxon>Bacillati</taxon>
        <taxon>Bacillota</taxon>
        <taxon>Clostridia</taxon>
        <taxon>Lachnospirales</taxon>
        <taxon>Lachnospiraceae</taxon>
        <taxon>Faecalicatena</taxon>
    </lineage>
</organism>
<evidence type="ECO:0000259" key="3">
    <source>
        <dbReference type="PROSITE" id="PS50977"/>
    </source>
</evidence>
<dbReference type="Proteomes" id="UP000723714">
    <property type="component" value="Unassembled WGS sequence"/>
</dbReference>
<dbReference type="InterPro" id="IPR050624">
    <property type="entry name" value="HTH-type_Tx_Regulator"/>
</dbReference>
<evidence type="ECO:0000313" key="4">
    <source>
        <dbReference type="EMBL" id="MBU3877545.1"/>
    </source>
</evidence>
<dbReference type="RefSeq" id="WP_216244168.1">
    <property type="nucleotide sequence ID" value="NZ_JABACJ020000019.1"/>
</dbReference>
<dbReference type="InterPro" id="IPR001647">
    <property type="entry name" value="HTH_TetR"/>
</dbReference>
<reference evidence="4 5" key="1">
    <citation type="submission" date="2021-06" db="EMBL/GenBank/DDBJ databases">
        <title>Faecalicatena sp. nov. isolated from porcine feces.</title>
        <authorList>
            <person name="Oh B.S."/>
            <person name="Lee J.H."/>
        </authorList>
    </citation>
    <scope>NUCLEOTIDE SEQUENCE [LARGE SCALE GENOMIC DNA]</scope>
    <source>
        <strain evidence="4 5">AGMB00832</strain>
    </source>
</reference>
<keyword evidence="1 2" id="KW-0238">DNA-binding</keyword>